<protein>
    <recommendedName>
        <fullName evidence="3">histidine kinase</fullName>
        <ecNumber evidence="3">2.7.13.3</ecNumber>
    </recommendedName>
</protein>
<evidence type="ECO:0000256" key="14">
    <source>
        <dbReference type="PROSITE-ProRule" id="PRU00169"/>
    </source>
</evidence>
<evidence type="ECO:0000313" key="20">
    <source>
        <dbReference type="EMBL" id="ADW18647.1"/>
    </source>
</evidence>
<organism evidence="20 21">
    <name type="scientific">Desulfobulbus propionicus (strain ATCC 33891 / DSM 2032 / VKM B-1956 / 1pr3)</name>
    <dbReference type="NCBI Taxonomy" id="577650"/>
    <lineage>
        <taxon>Bacteria</taxon>
        <taxon>Pseudomonadati</taxon>
        <taxon>Thermodesulfobacteriota</taxon>
        <taxon>Desulfobulbia</taxon>
        <taxon>Desulfobulbales</taxon>
        <taxon>Desulfobulbaceae</taxon>
        <taxon>Desulfobulbus</taxon>
    </lineage>
</organism>
<evidence type="ECO:0000259" key="18">
    <source>
        <dbReference type="PROSITE" id="PS50110"/>
    </source>
</evidence>
<evidence type="ECO:0000256" key="16">
    <source>
        <dbReference type="SAM" id="Phobius"/>
    </source>
</evidence>
<dbReference type="Gene3D" id="3.40.50.2300">
    <property type="match status" value="1"/>
</dbReference>
<dbReference type="EMBL" id="CP002364">
    <property type="protein sequence ID" value="ADW18647.1"/>
    <property type="molecule type" value="Genomic_DNA"/>
</dbReference>
<dbReference type="PANTHER" id="PTHR43065:SF46">
    <property type="entry name" value="C4-DICARBOXYLATE TRANSPORT SENSOR PROTEIN DCTB"/>
    <property type="match status" value="1"/>
</dbReference>
<evidence type="ECO:0000256" key="5">
    <source>
        <dbReference type="ARBA" id="ARBA00022553"/>
    </source>
</evidence>
<dbReference type="Gene3D" id="6.10.340.10">
    <property type="match status" value="1"/>
</dbReference>
<feature type="domain" description="Histidine kinase" evidence="17">
    <location>
        <begin position="423"/>
        <end position="650"/>
    </location>
</feature>
<dbReference type="SUPFAM" id="SSF158472">
    <property type="entry name" value="HAMP domain-like"/>
    <property type="match status" value="1"/>
</dbReference>
<dbReference type="SMART" id="SM00387">
    <property type="entry name" value="HATPase_c"/>
    <property type="match status" value="1"/>
</dbReference>
<feature type="domain" description="HAMP" evidence="19">
    <location>
        <begin position="306"/>
        <end position="360"/>
    </location>
</feature>
<dbReference type="InterPro" id="IPR011006">
    <property type="entry name" value="CheY-like_superfamily"/>
</dbReference>
<evidence type="ECO:0000256" key="2">
    <source>
        <dbReference type="ARBA" id="ARBA00004651"/>
    </source>
</evidence>
<feature type="domain" description="Response regulatory" evidence="18">
    <location>
        <begin position="672"/>
        <end position="787"/>
    </location>
</feature>
<keyword evidence="8" id="KW-0547">Nucleotide-binding</keyword>
<dbReference type="CDD" id="cd06225">
    <property type="entry name" value="HAMP"/>
    <property type="match status" value="1"/>
</dbReference>
<keyword evidence="13 16" id="KW-0472">Membrane</keyword>
<reference evidence="20 21" key="1">
    <citation type="journal article" date="2011" name="Stand. Genomic Sci.">
        <title>Complete genome sequence of Desulfobulbus propionicus type strain (1pr3).</title>
        <authorList>
            <person name="Pagani I."/>
            <person name="Lapidus A."/>
            <person name="Nolan M."/>
            <person name="Lucas S."/>
            <person name="Hammon N."/>
            <person name="Deshpande S."/>
            <person name="Cheng J.F."/>
            <person name="Chertkov O."/>
            <person name="Davenport K."/>
            <person name="Tapia R."/>
            <person name="Han C."/>
            <person name="Goodwin L."/>
            <person name="Pitluck S."/>
            <person name="Liolios K."/>
            <person name="Mavromatis K."/>
            <person name="Ivanova N."/>
            <person name="Mikhailova N."/>
            <person name="Pati A."/>
            <person name="Chen A."/>
            <person name="Palaniappan K."/>
            <person name="Land M."/>
            <person name="Hauser L."/>
            <person name="Chang Y.J."/>
            <person name="Jeffries C.D."/>
            <person name="Detter J.C."/>
            <person name="Brambilla E."/>
            <person name="Kannan K.P."/>
            <person name="Djao O.D."/>
            <person name="Rohde M."/>
            <person name="Pukall R."/>
            <person name="Spring S."/>
            <person name="Goker M."/>
            <person name="Sikorski J."/>
            <person name="Woyke T."/>
            <person name="Bristow J."/>
            <person name="Eisen J.A."/>
            <person name="Markowitz V."/>
            <person name="Hugenholtz P."/>
            <person name="Kyrpides N.C."/>
            <person name="Klenk H.P."/>
        </authorList>
    </citation>
    <scope>NUCLEOTIDE SEQUENCE [LARGE SCALE GENOMIC DNA]</scope>
    <source>
        <strain evidence="21">ATCC 33891 / DSM 2032 / 1pr3</strain>
    </source>
</reference>
<accession>A0A7U3YNJ0</accession>
<dbReference type="SUPFAM" id="SSF55874">
    <property type="entry name" value="ATPase domain of HSP90 chaperone/DNA topoisomerase II/histidine kinase"/>
    <property type="match status" value="1"/>
</dbReference>
<dbReference type="SMART" id="SM00388">
    <property type="entry name" value="HisKA"/>
    <property type="match status" value="1"/>
</dbReference>
<sequence>MITNLGKRFFVPTLIAIAVGVAVMLTAVTFNAKAAQEELRRRLQRETLLAARLIDSWLQAQLIDLTLWSRQESVVRALEEGDTPEENLRAAHRFLDTQRAGHPFYEASFLTDARGLVIAFAADQAQPLADLEIGDRAYVRQTLEGSQVVSPVLVSRLSGKRSFAITAPVTAGGRTIGLVGGMVDLATLKRLFINDFKLIPNGFALLADSSGQVIASSRDNEQTLSRFGNFAQRITGGGEGVFSQPIDNTETLTAFRRLHHADWSLAVNQPLDASLRPFLRAGQISIVASLVVLAGLSLVSLALFRRLITRRIRAMLPVIAQVKEGDLNSRIALDDAQEDEVSLVIASFNEMIGQLQTNIAALNKEIRLRSDSEQMLAYHQEHLEQLVAERSRELESAIIERKQMEERLARVEKLELIGTLAGGVAHDLNNILSGIITYPDLLLLKLPDDSPLVKPLRSIKLSGEKAAATIQDLLILARRGIATKQPVSLNAVVEEYLRGQEYQQLCKRRPGLELRVDLGPDLSPILGSPLHLAKTVANLVNNAAESMPQAGIIHLATANRPIEAPLALYEQIEPGRYVVLEVHDQGAALAPHDLTRIFEPFHTSKKMGRGGTGLGMAVVWGTVKDHDGFVDCESRADTGNRFSLFFPVTDAMPRPEPRQPVATIESPGPHERVLIVDDSAEQRELVLVTLKELGYTAVAAASGEQGMELLKQDRFDLVLLDMILGQGMDGLDTYRQILAHAPEQKVLIVSGYAENQRIAEALRLGARGYVKKPYTVVELAQAMRRALAHP</sequence>
<dbReference type="SUPFAM" id="SSF52172">
    <property type="entry name" value="CheY-like"/>
    <property type="match status" value="1"/>
</dbReference>
<keyword evidence="12" id="KW-0902">Two-component regulatory system</keyword>
<comment type="subcellular location">
    <subcellularLocation>
        <location evidence="2">Cell membrane</location>
        <topology evidence="2">Multi-pass membrane protein</topology>
    </subcellularLocation>
</comment>
<dbReference type="InterPro" id="IPR003660">
    <property type="entry name" value="HAMP_dom"/>
</dbReference>
<gene>
    <name evidence="20" type="ordered locus">Despr_2509</name>
</gene>
<keyword evidence="15" id="KW-0175">Coiled coil</keyword>
<evidence type="ECO:0000313" key="21">
    <source>
        <dbReference type="Proteomes" id="UP000006365"/>
    </source>
</evidence>
<dbReference type="InterPro" id="IPR003661">
    <property type="entry name" value="HisK_dim/P_dom"/>
</dbReference>
<dbReference type="CDD" id="cd18774">
    <property type="entry name" value="PDC2_HK_sensor"/>
    <property type="match status" value="1"/>
</dbReference>
<dbReference type="GO" id="GO:0000155">
    <property type="term" value="F:phosphorelay sensor kinase activity"/>
    <property type="evidence" value="ECO:0007669"/>
    <property type="project" value="InterPro"/>
</dbReference>
<dbReference type="Pfam" id="PF02518">
    <property type="entry name" value="HATPase_c"/>
    <property type="match status" value="1"/>
</dbReference>
<proteinExistence type="predicted"/>
<dbReference type="EC" id="2.7.13.3" evidence="3"/>
<dbReference type="PROSITE" id="PS50110">
    <property type="entry name" value="RESPONSE_REGULATORY"/>
    <property type="match status" value="1"/>
</dbReference>
<evidence type="ECO:0000259" key="17">
    <source>
        <dbReference type="PROSITE" id="PS50109"/>
    </source>
</evidence>
<feature type="coiled-coil region" evidence="15">
    <location>
        <begin position="345"/>
        <end position="414"/>
    </location>
</feature>
<evidence type="ECO:0000256" key="12">
    <source>
        <dbReference type="ARBA" id="ARBA00023012"/>
    </source>
</evidence>
<feature type="modified residue" description="4-aspartylphosphate" evidence="14">
    <location>
        <position position="721"/>
    </location>
</feature>
<evidence type="ECO:0000256" key="3">
    <source>
        <dbReference type="ARBA" id="ARBA00012438"/>
    </source>
</evidence>
<dbReference type="InterPro" id="IPR036097">
    <property type="entry name" value="HisK_dim/P_sf"/>
</dbReference>
<dbReference type="Pfam" id="PF00672">
    <property type="entry name" value="HAMP"/>
    <property type="match status" value="1"/>
</dbReference>
<keyword evidence="10" id="KW-0067">ATP-binding</keyword>
<dbReference type="PROSITE" id="PS50109">
    <property type="entry name" value="HIS_KIN"/>
    <property type="match status" value="1"/>
</dbReference>
<dbReference type="CDD" id="cd00156">
    <property type="entry name" value="REC"/>
    <property type="match status" value="1"/>
</dbReference>
<dbReference type="Proteomes" id="UP000006365">
    <property type="component" value="Chromosome"/>
</dbReference>
<dbReference type="KEGG" id="dpr:Despr_2509"/>
<dbReference type="SUPFAM" id="SSF47384">
    <property type="entry name" value="Homodimeric domain of signal transducing histidine kinase"/>
    <property type="match status" value="1"/>
</dbReference>
<keyword evidence="11 16" id="KW-1133">Transmembrane helix</keyword>
<keyword evidence="4" id="KW-1003">Cell membrane</keyword>
<dbReference type="InterPro" id="IPR004358">
    <property type="entry name" value="Sig_transdc_His_kin-like_C"/>
</dbReference>
<name>A0A7U3YNJ0_DESPD</name>
<dbReference type="Gene3D" id="3.30.565.10">
    <property type="entry name" value="Histidine kinase-like ATPase, C-terminal domain"/>
    <property type="match status" value="1"/>
</dbReference>
<dbReference type="PANTHER" id="PTHR43065">
    <property type="entry name" value="SENSOR HISTIDINE KINASE"/>
    <property type="match status" value="1"/>
</dbReference>
<dbReference type="Pfam" id="PF02743">
    <property type="entry name" value="dCache_1"/>
    <property type="match status" value="1"/>
</dbReference>
<evidence type="ECO:0000256" key="15">
    <source>
        <dbReference type="SAM" id="Coils"/>
    </source>
</evidence>
<dbReference type="RefSeq" id="WP_015725173.1">
    <property type="nucleotide sequence ID" value="NC_014972.1"/>
</dbReference>
<dbReference type="PRINTS" id="PR00344">
    <property type="entry name" value="BCTRLSENSOR"/>
</dbReference>
<evidence type="ECO:0000256" key="6">
    <source>
        <dbReference type="ARBA" id="ARBA00022679"/>
    </source>
</evidence>
<dbReference type="InterPro" id="IPR001789">
    <property type="entry name" value="Sig_transdc_resp-reg_receiver"/>
</dbReference>
<dbReference type="InterPro" id="IPR036890">
    <property type="entry name" value="HATPase_C_sf"/>
</dbReference>
<keyword evidence="7 16" id="KW-0812">Transmembrane</keyword>
<dbReference type="Gene3D" id="3.30.450.20">
    <property type="entry name" value="PAS domain"/>
    <property type="match status" value="1"/>
</dbReference>
<keyword evidence="9 20" id="KW-0418">Kinase</keyword>
<feature type="transmembrane region" description="Helical" evidence="16">
    <location>
        <begin position="9"/>
        <end position="30"/>
    </location>
</feature>
<comment type="catalytic activity">
    <reaction evidence="1">
        <text>ATP + protein L-histidine = ADP + protein N-phospho-L-histidine.</text>
        <dbReference type="EC" id="2.7.13.3"/>
    </reaction>
</comment>
<dbReference type="InterPro" id="IPR033479">
    <property type="entry name" value="dCache_1"/>
</dbReference>
<dbReference type="InterPro" id="IPR003594">
    <property type="entry name" value="HATPase_dom"/>
</dbReference>
<dbReference type="Pfam" id="PF00072">
    <property type="entry name" value="Response_reg"/>
    <property type="match status" value="1"/>
</dbReference>
<evidence type="ECO:0000256" key="10">
    <source>
        <dbReference type="ARBA" id="ARBA00022840"/>
    </source>
</evidence>
<dbReference type="InterPro" id="IPR005467">
    <property type="entry name" value="His_kinase_dom"/>
</dbReference>
<dbReference type="GO" id="GO:0005886">
    <property type="term" value="C:plasma membrane"/>
    <property type="evidence" value="ECO:0007669"/>
    <property type="project" value="UniProtKB-SubCell"/>
</dbReference>
<dbReference type="GO" id="GO:0005524">
    <property type="term" value="F:ATP binding"/>
    <property type="evidence" value="ECO:0007669"/>
    <property type="project" value="UniProtKB-KW"/>
</dbReference>
<evidence type="ECO:0000256" key="9">
    <source>
        <dbReference type="ARBA" id="ARBA00022777"/>
    </source>
</evidence>
<dbReference type="CDD" id="cd00082">
    <property type="entry name" value="HisKA"/>
    <property type="match status" value="1"/>
</dbReference>
<dbReference type="CDD" id="cd12914">
    <property type="entry name" value="PDC1_DGC_like"/>
    <property type="match status" value="1"/>
</dbReference>
<evidence type="ECO:0000256" key="11">
    <source>
        <dbReference type="ARBA" id="ARBA00022989"/>
    </source>
</evidence>
<keyword evidence="21" id="KW-1185">Reference proteome</keyword>
<dbReference type="AlphaFoldDB" id="A0A7U3YNJ0"/>
<evidence type="ECO:0000256" key="13">
    <source>
        <dbReference type="ARBA" id="ARBA00023136"/>
    </source>
</evidence>
<dbReference type="SMART" id="SM00448">
    <property type="entry name" value="REC"/>
    <property type="match status" value="1"/>
</dbReference>
<evidence type="ECO:0000256" key="1">
    <source>
        <dbReference type="ARBA" id="ARBA00000085"/>
    </source>
</evidence>
<evidence type="ECO:0000256" key="8">
    <source>
        <dbReference type="ARBA" id="ARBA00022741"/>
    </source>
</evidence>
<dbReference type="PROSITE" id="PS50885">
    <property type="entry name" value="HAMP"/>
    <property type="match status" value="1"/>
</dbReference>
<dbReference type="Gene3D" id="1.10.287.130">
    <property type="match status" value="1"/>
</dbReference>
<evidence type="ECO:0000256" key="7">
    <source>
        <dbReference type="ARBA" id="ARBA00022692"/>
    </source>
</evidence>
<evidence type="ECO:0000259" key="19">
    <source>
        <dbReference type="PROSITE" id="PS50885"/>
    </source>
</evidence>
<feature type="transmembrane region" description="Helical" evidence="16">
    <location>
        <begin position="284"/>
        <end position="304"/>
    </location>
</feature>
<keyword evidence="6" id="KW-0808">Transferase</keyword>
<keyword evidence="5 14" id="KW-0597">Phosphoprotein</keyword>
<dbReference type="SMART" id="SM00304">
    <property type="entry name" value="HAMP"/>
    <property type="match status" value="1"/>
</dbReference>
<evidence type="ECO:0000256" key="4">
    <source>
        <dbReference type="ARBA" id="ARBA00022475"/>
    </source>
</evidence>